<evidence type="ECO:0000313" key="3">
    <source>
        <dbReference type="Proteomes" id="UP001213681"/>
    </source>
</evidence>
<reference evidence="2" key="2">
    <citation type="journal article" date="2023" name="IMA Fungus">
        <title>Comparative genomic study of the Penicillium genus elucidates a diverse pangenome and 15 lateral gene transfer events.</title>
        <authorList>
            <person name="Petersen C."/>
            <person name="Sorensen T."/>
            <person name="Nielsen M.R."/>
            <person name="Sondergaard T.E."/>
            <person name="Sorensen J.L."/>
            <person name="Fitzpatrick D.A."/>
            <person name="Frisvad J.C."/>
            <person name="Nielsen K.L."/>
        </authorList>
    </citation>
    <scope>NUCLEOTIDE SEQUENCE</scope>
    <source>
        <strain evidence="2">IBT 16125</strain>
    </source>
</reference>
<name>A0AAD6CE27_9EURO</name>
<feature type="transmembrane region" description="Helical" evidence="1">
    <location>
        <begin position="30"/>
        <end position="49"/>
    </location>
</feature>
<proteinExistence type="predicted"/>
<protein>
    <submittedName>
        <fullName evidence="2">Uncharacterized protein</fullName>
    </submittedName>
</protein>
<dbReference type="RefSeq" id="XP_056770486.1">
    <property type="nucleotide sequence ID" value="XM_056906379.1"/>
</dbReference>
<evidence type="ECO:0000313" key="2">
    <source>
        <dbReference type="EMBL" id="KAJ5461444.1"/>
    </source>
</evidence>
<gene>
    <name evidence="2" type="ORF">N7458_002996</name>
</gene>
<evidence type="ECO:0000256" key="1">
    <source>
        <dbReference type="SAM" id="Phobius"/>
    </source>
</evidence>
<feature type="transmembrane region" description="Helical" evidence="1">
    <location>
        <begin position="500"/>
        <end position="520"/>
    </location>
</feature>
<dbReference type="AlphaFoldDB" id="A0AAD6CE27"/>
<feature type="transmembrane region" description="Helical" evidence="1">
    <location>
        <begin position="69"/>
        <end position="87"/>
    </location>
</feature>
<feature type="transmembrane region" description="Helical" evidence="1">
    <location>
        <begin position="718"/>
        <end position="744"/>
    </location>
</feature>
<organism evidence="2 3">
    <name type="scientific">Penicillium daleae</name>
    <dbReference type="NCBI Taxonomy" id="63821"/>
    <lineage>
        <taxon>Eukaryota</taxon>
        <taxon>Fungi</taxon>
        <taxon>Dikarya</taxon>
        <taxon>Ascomycota</taxon>
        <taxon>Pezizomycotina</taxon>
        <taxon>Eurotiomycetes</taxon>
        <taxon>Eurotiomycetidae</taxon>
        <taxon>Eurotiales</taxon>
        <taxon>Aspergillaceae</taxon>
        <taxon>Penicillium</taxon>
    </lineage>
</organism>
<dbReference type="PANTHER" id="PTHR37544:SF1">
    <property type="entry name" value="PHOSPHORIBOSYLAMINOIMIDAZOLE-SUCCINOCARBOXAMIDE SYNTHASE"/>
    <property type="match status" value="1"/>
</dbReference>
<feature type="transmembrane region" description="Helical" evidence="1">
    <location>
        <begin position="609"/>
        <end position="630"/>
    </location>
</feature>
<accession>A0AAD6CE27</accession>
<dbReference type="Proteomes" id="UP001213681">
    <property type="component" value="Unassembled WGS sequence"/>
</dbReference>
<dbReference type="GeneID" id="81596622"/>
<sequence>MLFDLIEKHFGASDDLENSGWRPSYLRKRILALFVFAFSAIIAALEALYQSSEAHDGIAASTEGRHYLWTYGPTAILTIVATFWSRVEFQSKQNAPWQSMLEAPQPAEKSVLLDYISDMQPVTVWKAFKNKQVIVFSSVSCTLLVQLVIILSTGLFSLQEVPVHQNNVTIQLHNIFSSENSTLEAVGSQPYDIINGIVFDNLAYPGGTNVDLAFQEFSALNVSSAAIVTAPIEGLKADLSCEDAINVHTKSLYYIEWLKTNGSQVNLVYDLQIVTPTCNISNYDQFGLGAIEYTQLGHFQWTQCGNKTVDDMRVLVLLIEIGDKNATRTKASAYQGPPEYEIVQLELKRHKIMICKPTLSRVKLQAQGNATDLSSDIRLETIASEETTLQGLTAEDIADYIMTNASTTTGFRGIELFNPFPDDAQIDEALRLGLLLAEEEATIENFWLGDVLQDSASTYYRAMTAQLMHMGLVQEKQSRTMGSALVNENRVMMMELPLRSIEACLAIVTLLAILILVHIARKKATSSNPACISAIAAIAANSEGLRSSLRGLGAVSNKVLREQLREQQYYSQCTSKGTSIEIHKNVSKEPHFTQNTDHQYRNWKPFPGLFARITIFMLVAVAIAVLEVLLHLSQVNEGLGNVSYVDEYMHYVWTIIPGAIMTGFSLAFGSIDFNTRCLAPYSHLKRCTGASFSQSMNLNFLDAQGFTNSYRSIRSKHLAVLATTLATGAGFFLTIVISGLYSVIEVPSREVANFTRVGGFPDPRTIEGVQLNLDEAGEVAGVLTAEYILQYNFSYPRWTYEELAFAEISMNDSLTKIVGNGSFVDIRVPALRPTLVCNVFTADDLKPKISRYVQENTTEYQLTSILTTPACPGNDTDYAFNATVFTVKDLKDEPFGYSIQSTCYARDYVPSTYTENYVWGHAKGTTVEYIMSMTCMQYAENIDVDARFKLPELEIDQSHPPVPVESSVRLDKNLYTPIPEWWTLNTGGQYPTLDGFFYLLVTGKYAIPSEDLTLPEKNQTVIDAIKRQHKIINAQQLNNYTRGTANDSIHHALLQGNITNSSSLRLVQDATSTRILEALLGTMLALGILGSVLLNTDLVLPKNPCSIAAVASLLADSHLLDQFADGVWDPNDKSLENIFAKRRFYLGWWENGSSDGTEPGKVFTIDHTSTEKDQR</sequence>
<dbReference type="InterPro" id="IPR021840">
    <property type="entry name" value="DUF3433"/>
</dbReference>
<keyword evidence="1" id="KW-0472">Membrane</keyword>
<keyword evidence="3" id="KW-1185">Reference proteome</keyword>
<feature type="transmembrane region" description="Helical" evidence="1">
    <location>
        <begin position="133"/>
        <end position="158"/>
    </location>
</feature>
<feature type="transmembrane region" description="Helical" evidence="1">
    <location>
        <begin position="650"/>
        <end position="671"/>
    </location>
</feature>
<dbReference type="Pfam" id="PF11915">
    <property type="entry name" value="DUF3433"/>
    <property type="match status" value="2"/>
</dbReference>
<reference evidence="2" key="1">
    <citation type="submission" date="2022-12" db="EMBL/GenBank/DDBJ databases">
        <authorList>
            <person name="Petersen C."/>
        </authorList>
    </citation>
    <scope>NUCLEOTIDE SEQUENCE</scope>
    <source>
        <strain evidence="2">IBT 16125</strain>
    </source>
</reference>
<keyword evidence="1" id="KW-1133">Transmembrane helix</keyword>
<keyword evidence="1" id="KW-0812">Transmembrane</keyword>
<dbReference type="PANTHER" id="PTHR37544">
    <property type="entry name" value="SPRAY-RELATED"/>
    <property type="match status" value="1"/>
</dbReference>
<comment type="caution">
    <text evidence="2">The sequence shown here is derived from an EMBL/GenBank/DDBJ whole genome shotgun (WGS) entry which is preliminary data.</text>
</comment>
<dbReference type="EMBL" id="JAPVEA010000002">
    <property type="protein sequence ID" value="KAJ5461444.1"/>
    <property type="molecule type" value="Genomic_DNA"/>
</dbReference>